<keyword evidence="2" id="KW-1185">Reference proteome</keyword>
<evidence type="ECO:0000313" key="2">
    <source>
        <dbReference type="Proteomes" id="UP001516023"/>
    </source>
</evidence>
<protein>
    <submittedName>
        <fullName evidence="1">Uncharacterized protein</fullName>
    </submittedName>
</protein>
<comment type="caution">
    <text evidence="1">The sequence shown here is derived from an EMBL/GenBank/DDBJ whole genome shotgun (WGS) entry which is preliminary data.</text>
</comment>
<organism evidence="1 2">
    <name type="scientific">Cyclotella cryptica</name>
    <dbReference type="NCBI Taxonomy" id="29204"/>
    <lineage>
        <taxon>Eukaryota</taxon>
        <taxon>Sar</taxon>
        <taxon>Stramenopiles</taxon>
        <taxon>Ochrophyta</taxon>
        <taxon>Bacillariophyta</taxon>
        <taxon>Coscinodiscophyceae</taxon>
        <taxon>Thalassiosirophycidae</taxon>
        <taxon>Stephanodiscales</taxon>
        <taxon>Stephanodiscaceae</taxon>
        <taxon>Cyclotella</taxon>
    </lineage>
</organism>
<sequence length="413" mass="46214">MACCILLSHSNHFATSSVTTIHLPKNRAGRVLDFTTTISTSLKFLSIGDSVTIQLSESLDEIVGGDELKSRSILWEAWNGHDGGTIVWPTYGGGAAATWRMTGLLSRKREGKPPANSPGGGWNTNFTKQFLNHTMVGSEVLEPQEQQQLMPINPQQEHQPINSSDYSKTPRNNATVGHFDVVVLRVMHGWMQTYEITPQRLLEAVRLASELFGAETVILQTIPFTNNVKTPKDMNEVNKVNDEIRKIAHECAPCNSTLPLKNVLVQEYGQYYNHIIWSNARYLGYGTSHPLDTDPRIFESEGPSFLYDRLNDGKKWPPSIPMVCSDLDSLGKNRDKCNRNYLFRDGMHVCPETITSRYAASLACLMGCVYNGDNERSKVGLRSCERECNQLFMSVVPVEDSWVDGDFTLASFV</sequence>
<dbReference type="AlphaFoldDB" id="A0ABD3Q2V5"/>
<name>A0ABD3Q2V5_9STRA</name>
<dbReference type="EMBL" id="JABMIG020000078">
    <property type="protein sequence ID" value="KAL3794683.1"/>
    <property type="molecule type" value="Genomic_DNA"/>
</dbReference>
<proteinExistence type="predicted"/>
<accession>A0ABD3Q2V5</accession>
<dbReference type="Proteomes" id="UP001516023">
    <property type="component" value="Unassembled WGS sequence"/>
</dbReference>
<reference evidence="1 2" key="1">
    <citation type="journal article" date="2020" name="G3 (Bethesda)">
        <title>Improved Reference Genome for Cyclotella cryptica CCMP332, a Model for Cell Wall Morphogenesis, Salinity Adaptation, and Lipid Production in Diatoms (Bacillariophyta).</title>
        <authorList>
            <person name="Roberts W.R."/>
            <person name="Downey K.M."/>
            <person name="Ruck E.C."/>
            <person name="Traller J.C."/>
            <person name="Alverson A.J."/>
        </authorList>
    </citation>
    <scope>NUCLEOTIDE SEQUENCE [LARGE SCALE GENOMIC DNA]</scope>
    <source>
        <strain evidence="1 2">CCMP332</strain>
    </source>
</reference>
<evidence type="ECO:0000313" key="1">
    <source>
        <dbReference type="EMBL" id="KAL3794683.1"/>
    </source>
</evidence>
<gene>
    <name evidence="1" type="ORF">HJC23_010111</name>
</gene>